<dbReference type="AlphaFoldDB" id="A0A8H6S6U6"/>
<evidence type="ECO:0000259" key="5">
    <source>
        <dbReference type="PROSITE" id="PS50865"/>
    </source>
</evidence>
<sequence length="273" mass="31002">MEHVRLSHDLPLFHDRDPIHTHATCGGCFTFQRDLAIHNGSPGKLFKCKACSTALYCSKKCQVAAWPQHKTECKSVQRQNDKIKERAGIDIDTGYLDLIQWIEYYEAPLKNCLVAALRLPEQPSGSAREREMMLALRLHHKGVDARDLPAKHRFEIISVGLADANEAPDLFLGAQTAYEAARERGKIEMGRRFYGTGRMGFTAHYGEPSLGVAASYIKMFAIDKDTARAVRTTDYWWTLFRERHVILETTHAQEPGLTTRTRLEDVDVDARCR</sequence>
<evidence type="ECO:0000256" key="4">
    <source>
        <dbReference type="PROSITE-ProRule" id="PRU00134"/>
    </source>
</evidence>
<accession>A0A8H6S6U6</accession>
<keyword evidence="7" id="KW-1185">Reference proteome</keyword>
<evidence type="ECO:0000313" key="6">
    <source>
        <dbReference type="EMBL" id="KAF7293893.1"/>
    </source>
</evidence>
<evidence type="ECO:0000256" key="2">
    <source>
        <dbReference type="ARBA" id="ARBA00022771"/>
    </source>
</evidence>
<dbReference type="SUPFAM" id="SSF144232">
    <property type="entry name" value="HIT/MYND zinc finger-like"/>
    <property type="match status" value="1"/>
</dbReference>
<dbReference type="Pfam" id="PF01753">
    <property type="entry name" value="zf-MYND"/>
    <property type="match status" value="1"/>
</dbReference>
<dbReference type="Proteomes" id="UP000613580">
    <property type="component" value="Unassembled WGS sequence"/>
</dbReference>
<proteinExistence type="predicted"/>
<dbReference type="InterPro" id="IPR002893">
    <property type="entry name" value="Znf_MYND"/>
</dbReference>
<name>A0A8H6S6U6_MYCCL</name>
<organism evidence="6 7">
    <name type="scientific">Mycena chlorophos</name>
    <name type="common">Agaric fungus</name>
    <name type="synonym">Agaricus chlorophos</name>
    <dbReference type="NCBI Taxonomy" id="658473"/>
    <lineage>
        <taxon>Eukaryota</taxon>
        <taxon>Fungi</taxon>
        <taxon>Dikarya</taxon>
        <taxon>Basidiomycota</taxon>
        <taxon>Agaricomycotina</taxon>
        <taxon>Agaricomycetes</taxon>
        <taxon>Agaricomycetidae</taxon>
        <taxon>Agaricales</taxon>
        <taxon>Marasmiineae</taxon>
        <taxon>Mycenaceae</taxon>
        <taxon>Mycena</taxon>
    </lineage>
</organism>
<dbReference type="PROSITE" id="PS50865">
    <property type="entry name" value="ZF_MYND_2"/>
    <property type="match status" value="1"/>
</dbReference>
<gene>
    <name evidence="6" type="ORF">HMN09_01185400</name>
</gene>
<comment type="caution">
    <text evidence="6">The sequence shown here is derived from an EMBL/GenBank/DDBJ whole genome shotgun (WGS) entry which is preliminary data.</text>
</comment>
<evidence type="ECO:0000256" key="3">
    <source>
        <dbReference type="ARBA" id="ARBA00022833"/>
    </source>
</evidence>
<dbReference type="GO" id="GO:0008270">
    <property type="term" value="F:zinc ion binding"/>
    <property type="evidence" value="ECO:0007669"/>
    <property type="project" value="UniProtKB-KW"/>
</dbReference>
<dbReference type="OrthoDB" id="2945048at2759"/>
<protein>
    <recommendedName>
        <fullName evidence="5">MYND-type domain-containing protein</fullName>
    </recommendedName>
</protein>
<evidence type="ECO:0000313" key="7">
    <source>
        <dbReference type="Proteomes" id="UP000613580"/>
    </source>
</evidence>
<reference evidence="6" key="1">
    <citation type="submission" date="2020-05" db="EMBL/GenBank/DDBJ databases">
        <title>Mycena genomes resolve the evolution of fungal bioluminescence.</title>
        <authorList>
            <person name="Tsai I.J."/>
        </authorList>
    </citation>
    <scope>NUCLEOTIDE SEQUENCE</scope>
    <source>
        <strain evidence="6">110903Hualien_Pintung</strain>
    </source>
</reference>
<keyword evidence="1" id="KW-0479">Metal-binding</keyword>
<feature type="domain" description="MYND-type" evidence="5">
    <location>
        <begin position="25"/>
        <end position="73"/>
    </location>
</feature>
<keyword evidence="3" id="KW-0862">Zinc</keyword>
<dbReference type="EMBL" id="JACAZE010000020">
    <property type="protein sequence ID" value="KAF7293893.1"/>
    <property type="molecule type" value="Genomic_DNA"/>
</dbReference>
<keyword evidence="2 4" id="KW-0863">Zinc-finger</keyword>
<dbReference type="Gene3D" id="6.10.140.2220">
    <property type="match status" value="1"/>
</dbReference>
<evidence type="ECO:0000256" key="1">
    <source>
        <dbReference type="ARBA" id="ARBA00022723"/>
    </source>
</evidence>